<gene>
    <name evidence="2" type="ORF">PPENT_87.1.T1370057</name>
</gene>
<keyword evidence="1" id="KW-1133">Transmembrane helix</keyword>
<accession>A0A8S1XV78</accession>
<evidence type="ECO:0000313" key="2">
    <source>
        <dbReference type="EMBL" id="CAD8204418.1"/>
    </source>
</evidence>
<feature type="transmembrane region" description="Helical" evidence="1">
    <location>
        <begin position="108"/>
        <end position="128"/>
    </location>
</feature>
<name>A0A8S1XV78_9CILI</name>
<dbReference type="AlphaFoldDB" id="A0A8S1XV78"/>
<feature type="transmembrane region" description="Helical" evidence="1">
    <location>
        <begin position="43"/>
        <end position="64"/>
    </location>
</feature>
<evidence type="ECO:0000256" key="1">
    <source>
        <dbReference type="SAM" id="Phobius"/>
    </source>
</evidence>
<organism evidence="2 3">
    <name type="scientific">Paramecium pentaurelia</name>
    <dbReference type="NCBI Taxonomy" id="43138"/>
    <lineage>
        <taxon>Eukaryota</taxon>
        <taxon>Sar</taxon>
        <taxon>Alveolata</taxon>
        <taxon>Ciliophora</taxon>
        <taxon>Intramacronucleata</taxon>
        <taxon>Oligohymenophorea</taxon>
        <taxon>Peniculida</taxon>
        <taxon>Parameciidae</taxon>
        <taxon>Paramecium</taxon>
    </lineage>
</organism>
<keyword evidence="1" id="KW-0472">Membrane</keyword>
<comment type="caution">
    <text evidence="2">The sequence shown here is derived from an EMBL/GenBank/DDBJ whole genome shotgun (WGS) entry which is preliminary data.</text>
</comment>
<feature type="transmembrane region" description="Helical" evidence="1">
    <location>
        <begin position="76"/>
        <end position="96"/>
    </location>
</feature>
<dbReference type="Proteomes" id="UP000689195">
    <property type="component" value="Unassembled WGS sequence"/>
</dbReference>
<keyword evidence="1" id="KW-0812">Transmembrane</keyword>
<sequence>MYSSYQIVIENEPECVNLQEIPILYMNSIALQFKDEQMTEFKVIEFALIILSLLISMICGARYLIVSMTYMCQTTINILALLSLILMILPSITLCSKTFKMSFHMQRIIQLLYLLLLILGITEFFFFLNSNLQRMQIVRENNSRRSWSIAIPNRNSLLFNEFCVCKLLALCHCLILQQRITNQNVNSAKDNEYNSTNNLILYYILQTWDVQLHLNNSVSRKP</sequence>
<protein>
    <submittedName>
        <fullName evidence="2">Uncharacterized protein</fullName>
    </submittedName>
</protein>
<dbReference type="OrthoDB" id="10523717at2759"/>
<evidence type="ECO:0000313" key="3">
    <source>
        <dbReference type="Proteomes" id="UP000689195"/>
    </source>
</evidence>
<proteinExistence type="predicted"/>
<keyword evidence="3" id="KW-1185">Reference proteome</keyword>
<dbReference type="EMBL" id="CAJJDO010000137">
    <property type="protein sequence ID" value="CAD8204418.1"/>
    <property type="molecule type" value="Genomic_DNA"/>
</dbReference>
<reference evidence="2" key="1">
    <citation type="submission" date="2021-01" db="EMBL/GenBank/DDBJ databases">
        <authorList>
            <consortium name="Genoscope - CEA"/>
            <person name="William W."/>
        </authorList>
    </citation>
    <scope>NUCLEOTIDE SEQUENCE</scope>
</reference>